<dbReference type="AlphaFoldDB" id="A0A6N4V9F3"/>
<dbReference type="InterPro" id="IPR014729">
    <property type="entry name" value="Rossmann-like_a/b/a_fold"/>
</dbReference>
<accession>A0A6N4V9F3</accession>
<organism evidence="3 4">
    <name type="scientific">Mycolicibacterium poriferae</name>
    <dbReference type="NCBI Taxonomy" id="39694"/>
    <lineage>
        <taxon>Bacteria</taxon>
        <taxon>Bacillati</taxon>
        <taxon>Actinomycetota</taxon>
        <taxon>Actinomycetes</taxon>
        <taxon>Mycobacteriales</taxon>
        <taxon>Mycobacteriaceae</taxon>
        <taxon>Mycolicibacterium</taxon>
    </lineage>
</organism>
<dbReference type="PANTHER" id="PTHR46553">
    <property type="entry name" value="ADENINE NUCLEOTIDE ALPHA HYDROLASES-LIKE SUPERFAMILY PROTEIN"/>
    <property type="match status" value="1"/>
</dbReference>
<evidence type="ECO:0000259" key="2">
    <source>
        <dbReference type="Pfam" id="PF00582"/>
    </source>
</evidence>
<dbReference type="SUPFAM" id="SSF52402">
    <property type="entry name" value="Adenine nucleotide alpha hydrolases-like"/>
    <property type="match status" value="2"/>
</dbReference>
<dbReference type="InterPro" id="IPR006015">
    <property type="entry name" value="Universal_stress_UspA"/>
</dbReference>
<dbReference type="InterPro" id="IPR006016">
    <property type="entry name" value="UspA"/>
</dbReference>
<proteinExistence type="inferred from homology"/>
<dbReference type="KEGG" id="mpof:MPOR_16740"/>
<name>A0A6N4V9F3_9MYCO</name>
<dbReference type="RefSeq" id="WP_163673231.1">
    <property type="nucleotide sequence ID" value="NZ_AP022570.1"/>
</dbReference>
<dbReference type="Pfam" id="PF00582">
    <property type="entry name" value="Usp"/>
    <property type="match status" value="2"/>
</dbReference>
<dbReference type="EMBL" id="AP022570">
    <property type="protein sequence ID" value="BBX50648.1"/>
    <property type="molecule type" value="Genomic_DNA"/>
</dbReference>
<dbReference type="Proteomes" id="UP000466785">
    <property type="component" value="Chromosome"/>
</dbReference>
<evidence type="ECO:0000256" key="1">
    <source>
        <dbReference type="ARBA" id="ARBA00008791"/>
    </source>
</evidence>
<feature type="domain" description="UspA" evidence="2">
    <location>
        <begin position="158"/>
        <end position="289"/>
    </location>
</feature>
<comment type="similarity">
    <text evidence="1">Belongs to the universal stress protein A family.</text>
</comment>
<sequence length="291" mass="30685">MTDAAESTEIVVGVDDSPSSQAALEWAARDAKLRQAALVVVYAATLPMGTWPIAPVPTGIMDFQRQIGQDILDDATTIAKQITEDTVPVSAEFAVTTPTAALVERSKTAGLVVVGTHGRGALGRIFQGSVSTGLVHRGHGPVAVIPERETDPDPAAPVVLGYDGSPASQPAIAFAFDEASRRGVDLVVVHAWWSPGAFEMPGFDFDDMRSAVDAELAEQLSPWQQRYPDVTTRREVVIDQPARRLVEQAESAQLLVVGSHGHGTVAATLLGSVSSAVVQAATVPVVVVRPR</sequence>
<keyword evidence="4" id="KW-1185">Reference proteome</keyword>
<dbReference type="Gene3D" id="3.40.50.620">
    <property type="entry name" value="HUPs"/>
    <property type="match status" value="2"/>
</dbReference>
<feature type="domain" description="UspA" evidence="2">
    <location>
        <begin position="10"/>
        <end position="146"/>
    </location>
</feature>
<reference evidence="3 4" key="1">
    <citation type="journal article" date="2019" name="Emerg. Microbes Infect.">
        <title>Comprehensive subspecies identification of 175 nontuberculous mycobacteria species based on 7547 genomic profiles.</title>
        <authorList>
            <person name="Matsumoto Y."/>
            <person name="Kinjo T."/>
            <person name="Motooka D."/>
            <person name="Nabeya D."/>
            <person name="Jung N."/>
            <person name="Uechi K."/>
            <person name="Horii T."/>
            <person name="Iida T."/>
            <person name="Fujita J."/>
            <person name="Nakamura S."/>
        </authorList>
    </citation>
    <scope>NUCLEOTIDE SEQUENCE [LARGE SCALE GENOMIC DNA]</scope>
    <source>
        <strain evidence="3 4">JCM 12603</strain>
    </source>
</reference>
<dbReference type="PRINTS" id="PR01438">
    <property type="entry name" value="UNVRSLSTRESS"/>
</dbReference>
<dbReference type="PANTHER" id="PTHR46553:SF3">
    <property type="entry name" value="ADENINE NUCLEOTIDE ALPHA HYDROLASES-LIKE SUPERFAMILY PROTEIN"/>
    <property type="match status" value="1"/>
</dbReference>
<evidence type="ECO:0000313" key="3">
    <source>
        <dbReference type="EMBL" id="BBX50648.1"/>
    </source>
</evidence>
<gene>
    <name evidence="3" type="ORF">MPOR_16740</name>
</gene>
<protein>
    <submittedName>
        <fullName evidence="3">Universal stress protein</fullName>
    </submittedName>
</protein>
<evidence type="ECO:0000313" key="4">
    <source>
        <dbReference type="Proteomes" id="UP000466785"/>
    </source>
</evidence>